<dbReference type="Proteomes" id="UP000805649">
    <property type="component" value="Unassembled WGS sequence"/>
</dbReference>
<evidence type="ECO:0000313" key="1">
    <source>
        <dbReference type="EMBL" id="KAL0929423.1"/>
    </source>
</evidence>
<sequence>MVPVGIIAGLLNWNPSAVFFINFFAIIPLSAVMSFATEEISKTKGDTIGGLLNATCGNAPELIIGIVSLINGQVDLVTCSMVGSIISNNLLVTGMSFFFGGIFNMRDRATGRGIEQSFTQAAAQTTCTLLALSALMFNLPTMLRWALVDIEPAKRELALLQLSRVIAICLLIIYVAFILFQLRTHPNLFESETPQADKDEPAKLGPVAAGAILSITAILVTVCAEYIIKDIDNLGESARLNKPFVGLILLPIVGNAAEHGTAVVMAIKNKMGLAMDTATGSSIQIGLCVMPLLVLLAPVLSQPMTLDLNAPIAIVYGLSTLLITYTIQDGKSNYLEGLVLLLLYVIIAYLFYWIPSGALGPVRG</sequence>
<accession>A0ACC3YC34</accession>
<organism evidence="1 2">
    <name type="scientific">Colletotrichum truncatum</name>
    <name type="common">Anthracnose fungus</name>
    <name type="synonym">Colletotrichum capsici</name>
    <dbReference type="NCBI Taxonomy" id="5467"/>
    <lineage>
        <taxon>Eukaryota</taxon>
        <taxon>Fungi</taxon>
        <taxon>Dikarya</taxon>
        <taxon>Ascomycota</taxon>
        <taxon>Pezizomycotina</taxon>
        <taxon>Sordariomycetes</taxon>
        <taxon>Hypocreomycetidae</taxon>
        <taxon>Glomerellales</taxon>
        <taxon>Glomerellaceae</taxon>
        <taxon>Colletotrichum</taxon>
        <taxon>Colletotrichum truncatum species complex</taxon>
    </lineage>
</organism>
<protein>
    <submittedName>
        <fullName evidence="1">Vacuolar calcium ion transporter 2</fullName>
    </submittedName>
</protein>
<evidence type="ECO:0000313" key="2">
    <source>
        <dbReference type="Proteomes" id="UP000805649"/>
    </source>
</evidence>
<name>A0ACC3YC34_COLTU</name>
<reference evidence="1 2" key="1">
    <citation type="journal article" date="2020" name="Phytopathology">
        <title>Genome Sequence Resources of Colletotrichum truncatum, C. plurivorum, C. musicola, and C. sojae: Four Species Pathogenic to Soybean (Glycine max).</title>
        <authorList>
            <person name="Rogerio F."/>
            <person name="Boufleur T.R."/>
            <person name="Ciampi-Guillardi M."/>
            <person name="Sukno S.A."/>
            <person name="Thon M.R."/>
            <person name="Massola Junior N.S."/>
            <person name="Baroncelli R."/>
        </authorList>
    </citation>
    <scope>NUCLEOTIDE SEQUENCE [LARGE SCALE GENOMIC DNA]</scope>
    <source>
        <strain evidence="1 2">CMES1059</strain>
    </source>
</reference>
<gene>
    <name evidence="1" type="ORF">CTRU02_215589</name>
</gene>
<proteinExistence type="predicted"/>
<comment type="caution">
    <text evidence="1">The sequence shown here is derived from an EMBL/GenBank/DDBJ whole genome shotgun (WGS) entry which is preliminary data.</text>
</comment>
<dbReference type="EMBL" id="VUJX02000017">
    <property type="protein sequence ID" value="KAL0929423.1"/>
    <property type="molecule type" value="Genomic_DNA"/>
</dbReference>
<keyword evidence="2" id="KW-1185">Reference proteome</keyword>